<proteinExistence type="inferred from homology"/>
<keyword evidence="10 18" id="KW-0274">FAD</keyword>
<dbReference type="GO" id="GO:0005886">
    <property type="term" value="C:plasma membrane"/>
    <property type="evidence" value="ECO:0007669"/>
    <property type="project" value="UniProtKB-SubCell"/>
</dbReference>
<keyword evidence="22" id="KW-1185">Reference proteome</keyword>
<keyword evidence="11 18" id="KW-0460">Magnesium</keyword>
<comment type="cofactor">
    <cofactor evidence="19">
        <name>Mg(2+)</name>
        <dbReference type="ChEBI" id="CHEBI:18420"/>
    </cofactor>
    <cofactor evidence="19">
        <name>Mn(2+)</name>
        <dbReference type="ChEBI" id="CHEBI:29035"/>
    </cofactor>
    <text evidence="19">Magnesium. Can also use manganese.</text>
</comment>
<evidence type="ECO:0000256" key="8">
    <source>
        <dbReference type="ARBA" id="ARBA00022723"/>
    </source>
</evidence>
<dbReference type="PANTHER" id="PTHR30040:SF2">
    <property type="entry name" value="FAD:PROTEIN FMN TRANSFERASE"/>
    <property type="match status" value="1"/>
</dbReference>
<dbReference type="GO" id="GO:0046872">
    <property type="term" value="F:metal ion binding"/>
    <property type="evidence" value="ECO:0007669"/>
    <property type="project" value="UniProtKB-UniRule"/>
</dbReference>
<keyword evidence="6 18" id="KW-0285">Flavoprotein</keyword>
<evidence type="ECO:0000256" key="20">
    <source>
        <dbReference type="SAM" id="SignalP"/>
    </source>
</evidence>
<evidence type="ECO:0000256" key="11">
    <source>
        <dbReference type="ARBA" id="ARBA00022842"/>
    </source>
</evidence>
<evidence type="ECO:0000256" key="9">
    <source>
        <dbReference type="ARBA" id="ARBA00022729"/>
    </source>
</evidence>
<comment type="caution">
    <text evidence="21">The sequence shown here is derived from an EMBL/GenBank/DDBJ whole genome shotgun (WGS) entry which is preliminary data.</text>
</comment>
<evidence type="ECO:0000313" key="21">
    <source>
        <dbReference type="EMBL" id="MBB1088115.1"/>
    </source>
</evidence>
<dbReference type="EC" id="2.7.1.180" evidence="2 18"/>
<comment type="similarity">
    <text evidence="1 18">Belongs to the ApbE family.</text>
</comment>
<dbReference type="AlphaFoldDB" id="A0A7W3U3T4"/>
<keyword evidence="4" id="KW-1003">Cell membrane</keyword>
<comment type="subcellular location">
    <subcellularLocation>
        <location evidence="17">Cell inner membrane</location>
        <topology evidence="17">Lipid-anchor</topology>
        <orientation evidence="17">Periplasmic side</orientation>
    </subcellularLocation>
</comment>
<dbReference type="InterPro" id="IPR024932">
    <property type="entry name" value="ApbE"/>
</dbReference>
<evidence type="ECO:0000256" key="13">
    <source>
        <dbReference type="ARBA" id="ARBA00023139"/>
    </source>
</evidence>
<dbReference type="PANTHER" id="PTHR30040">
    <property type="entry name" value="THIAMINE BIOSYNTHESIS LIPOPROTEIN APBE"/>
    <property type="match status" value="1"/>
</dbReference>
<keyword evidence="14" id="KW-0449">Lipoprotein</keyword>
<evidence type="ECO:0000313" key="22">
    <source>
        <dbReference type="Proteomes" id="UP000552587"/>
    </source>
</evidence>
<keyword evidence="9 20" id="KW-0732">Signal</keyword>
<reference evidence="21 22" key="1">
    <citation type="submission" date="2020-07" db="EMBL/GenBank/DDBJ databases">
        <authorList>
            <person name="Xu S."/>
            <person name="Li A."/>
        </authorList>
    </citation>
    <scope>NUCLEOTIDE SEQUENCE [LARGE SCALE GENOMIC DNA]</scope>
    <source>
        <strain evidence="21 22">SG-8</strain>
    </source>
</reference>
<feature type="signal peptide" evidence="20">
    <location>
        <begin position="1"/>
        <end position="23"/>
    </location>
</feature>
<evidence type="ECO:0000256" key="18">
    <source>
        <dbReference type="PIRNR" id="PIRNR006268"/>
    </source>
</evidence>
<evidence type="ECO:0000256" key="5">
    <source>
        <dbReference type="ARBA" id="ARBA00022519"/>
    </source>
</evidence>
<name>A0A7W3U3T4_9GAMM</name>
<protein>
    <recommendedName>
        <fullName evidence="3 18">FAD:protein FMN transferase</fullName>
        <ecNumber evidence="2 18">2.7.1.180</ecNumber>
    </recommendedName>
    <alternativeName>
        <fullName evidence="15 18">Flavin transferase</fullName>
    </alternativeName>
</protein>
<comment type="catalytic activity">
    <reaction evidence="16 18">
        <text>L-threonyl-[protein] + FAD = FMN-L-threonyl-[protein] + AMP + H(+)</text>
        <dbReference type="Rhea" id="RHEA:36847"/>
        <dbReference type="Rhea" id="RHEA-COMP:11060"/>
        <dbReference type="Rhea" id="RHEA-COMP:11061"/>
        <dbReference type="ChEBI" id="CHEBI:15378"/>
        <dbReference type="ChEBI" id="CHEBI:30013"/>
        <dbReference type="ChEBI" id="CHEBI:57692"/>
        <dbReference type="ChEBI" id="CHEBI:74257"/>
        <dbReference type="ChEBI" id="CHEBI:456215"/>
        <dbReference type="EC" id="2.7.1.180"/>
    </reaction>
</comment>
<dbReference type="PIRSF" id="PIRSF006268">
    <property type="entry name" value="ApbE"/>
    <property type="match status" value="1"/>
</dbReference>
<keyword evidence="7 18" id="KW-0808">Transferase</keyword>
<feature type="binding site" evidence="19">
    <location>
        <position position="173"/>
    </location>
    <ligand>
        <name>Mg(2+)</name>
        <dbReference type="ChEBI" id="CHEBI:18420"/>
    </ligand>
</feature>
<accession>A0A7W3U3T4</accession>
<feature type="binding site" evidence="19">
    <location>
        <position position="292"/>
    </location>
    <ligand>
        <name>Mg(2+)</name>
        <dbReference type="ChEBI" id="CHEBI:18420"/>
    </ligand>
</feature>
<dbReference type="FunFam" id="3.10.520.10:FF:000001">
    <property type="entry name" value="FAD:protein FMN transferase"/>
    <property type="match status" value="1"/>
</dbReference>
<evidence type="ECO:0000256" key="15">
    <source>
        <dbReference type="ARBA" id="ARBA00031306"/>
    </source>
</evidence>
<sequence>MRPGVRVLALLVLLASLLPPAAAEGLQHLSGKTMGTTWQATVVADAADADRLRDGIQAALDEVVDEMSTWEADSDISRFNRAPPGTVQVMPAGFFEVLQAATALSADTGGAYDATVGPLVNLWGFGPDGARDAPPSEAEIEQVRLRTGWQKLVLDAPSHSATQPGGLHVDLSSIAKGHGVDRAAATLERAGIRAYLLEVGGELRGRGRKPDGAQWRVAIEHPAPSDGADAPRMSDIVIALDDLAVATSGDYRHFFESGGRRYSHTLDPRTGRPVTHDLASVTVLHEAAMQADGWATALTVLGPEAGWRHALRNDLAALFVSHDGSTFSTRMTPAFMRHLAAP</sequence>
<keyword evidence="5" id="KW-0997">Cell inner membrane</keyword>
<organism evidence="21 22">
    <name type="scientific">Marilutibacter penaei</name>
    <dbReference type="NCBI Taxonomy" id="2759900"/>
    <lineage>
        <taxon>Bacteria</taxon>
        <taxon>Pseudomonadati</taxon>
        <taxon>Pseudomonadota</taxon>
        <taxon>Gammaproteobacteria</taxon>
        <taxon>Lysobacterales</taxon>
        <taxon>Lysobacteraceae</taxon>
        <taxon>Marilutibacter</taxon>
    </lineage>
</organism>
<dbReference type="EMBL" id="JACHTE010000004">
    <property type="protein sequence ID" value="MBB1088115.1"/>
    <property type="molecule type" value="Genomic_DNA"/>
</dbReference>
<evidence type="ECO:0000256" key="1">
    <source>
        <dbReference type="ARBA" id="ARBA00008282"/>
    </source>
</evidence>
<evidence type="ECO:0000256" key="10">
    <source>
        <dbReference type="ARBA" id="ARBA00022827"/>
    </source>
</evidence>
<keyword evidence="13" id="KW-0564">Palmitate</keyword>
<dbReference type="Proteomes" id="UP000552587">
    <property type="component" value="Unassembled WGS sequence"/>
</dbReference>
<dbReference type="GO" id="GO:0016740">
    <property type="term" value="F:transferase activity"/>
    <property type="evidence" value="ECO:0007669"/>
    <property type="project" value="UniProtKB-UniRule"/>
</dbReference>
<keyword evidence="12" id="KW-0472">Membrane</keyword>
<dbReference type="InterPro" id="IPR003374">
    <property type="entry name" value="ApbE-like_sf"/>
</dbReference>
<evidence type="ECO:0000256" key="7">
    <source>
        <dbReference type="ARBA" id="ARBA00022679"/>
    </source>
</evidence>
<dbReference type="Pfam" id="PF02424">
    <property type="entry name" value="ApbE"/>
    <property type="match status" value="1"/>
</dbReference>
<evidence type="ECO:0000256" key="6">
    <source>
        <dbReference type="ARBA" id="ARBA00022630"/>
    </source>
</evidence>
<keyword evidence="8 18" id="KW-0479">Metal-binding</keyword>
<dbReference type="Gene3D" id="3.10.520.10">
    <property type="entry name" value="ApbE-like domains"/>
    <property type="match status" value="1"/>
</dbReference>
<evidence type="ECO:0000256" key="17">
    <source>
        <dbReference type="ARBA" id="ARBA00060485"/>
    </source>
</evidence>
<evidence type="ECO:0000256" key="4">
    <source>
        <dbReference type="ARBA" id="ARBA00022475"/>
    </source>
</evidence>
<feature type="binding site" evidence="19">
    <location>
        <position position="296"/>
    </location>
    <ligand>
        <name>Mg(2+)</name>
        <dbReference type="ChEBI" id="CHEBI:18420"/>
    </ligand>
</feature>
<feature type="chain" id="PRO_5039910859" description="FAD:protein FMN transferase" evidence="20">
    <location>
        <begin position="24"/>
        <end position="342"/>
    </location>
</feature>
<dbReference type="SUPFAM" id="SSF143631">
    <property type="entry name" value="ApbE-like"/>
    <property type="match status" value="1"/>
</dbReference>
<evidence type="ECO:0000256" key="19">
    <source>
        <dbReference type="PIRSR" id="PIRSR006268-2"/>
    </source>
</evidence>
<evidence type="ECO:0000256" key="3">
    <source>
        <dbReference type="ARBA" id="ARBA00016337"/>
    </source>
</evidence>
<evidence type="ECO:0000256" key="2">
    <source>
        <dbReference type="ARBA" id="ARBA00011955"/>
    </source>
</evidence>
<evidence type="ECO:0000256" key="14">
    <source>
        <dbReference type="ARBA" id="ARBA00023288"/>
    </source>
</evidence>
<evidence type="ECO:0000256" key="16">
    <source>
        <dbReference type="ARBA" id="ARBA00048540"/>
    </source>
</evidence>
<evidence type="ECO:0000256" key="12">
    <source>
        <dbReference type="ARBA" id="ARBA00023136"/>
    </source>
</evidence>
<gene>
    <name evidence="21" type="ORF">H4F99_06385</name>
</gene>